<keyword evidence="1" id="KW-0677">Repeat</keyword>
<feature type="region of interest" description="Disordered" evidence="2">
    <location>
        <begin position="37"/>
        <end position="57"/>
    </location>
</feature>
<evidence type="ECO:0000256" key="2">
    <source>
        <dbReference type="SAM" id="MobiDB-lite"/>
    </source>
</evidence>
<evidence type="ECO:0000313" key="3">
    <source>
        <dbReference type="EMBL" id="RKP26016.1"/>
    </source>
</evidence>
<proteinExistence type="predicted"/>
<dbReference type="Gene3D" id="1.25.40.10">
    <property type="entry name" value="Tetratricopeptide repeat domain"/>
    <property type="match status" value="3"/>
</dbReference>
<dbReference type="InterPro" id="IPR051726">
    <property type="entry name" value="Chitin_Synth_Reg"/>
</dbReference>
<reference evidence="4" key="1">
    <citation type="journal article" date="2018" name="Nat. Microbiol.">
        <title>Leveraging single-cell genomics to expand the fungal tree of life.</title>
        <authorList>
            <person name="Ahrendt S.R."/>
            <person name="Quandt C.A."/>
            <person name="Ciobanu D."/>
            <person name="Clum A."/>
            <person name="Salamov A."/>
            <person name="Andreopoulos B."/>
            <person name="Cheng J.F."/>
            <person name="Woyke T."/>
            <person name="Pelin A."/>
            <person name="Henrissat B."/>
            <person name="Reynolds N.K."/>
            <person name="Benny G.L."/>
            <person name="Smith M.E."/>
            <person name="James T.Y."/>
            <person name="Grigoriev I.V."/>
        </authorList>
    </citation>
    <scope>NUCLEOTIDE SEQUENCE [LARGE SCALE GENOMIC DNA]</scope>
    <source>
        <strain evidence="4">Benny S71-1</strain>
    </source>
</reference>
<dbReference type="InterPro" id="IPR006597">
    <property type="entry name" value="Sel1-like"/>
</dbReference>
<evidence type="ECO:0000256" key="1">
    <source>
        <dbReference type="ARBA" id="ARBA00022737"/>
    </source>
</evidence>
<keyword evidence="4" id="KW-1185">Reference proteome</keyword>
<dbReference type="InterPro" id="IPR011990">
    <property type="entry name" value="TPR-like_helical_dom_sf"/>
</dbReference>
<dbReference type="PANTHER" id="PTHR46430">
    <property type="entry name" value="PROTEIN SKT5-RELATED"/>
    <property type="match status" value="1"/>
</dbReference>
<name>A0A4P9Z0S4_9FUNG</name>
<dbReference type="AlphaFoldDB" id="A0A4P9Z0S4"/>
<dbReference type="Proteomes" id="UP000278143">
    <property type="component" value="Unassembled WGS sequence"/>
</dbReference>
<evidence type="ECO:0000313" key="4">
    <source>
        <dbReference type="Proteomes" id="UP000278143"/>
    </source>
</evidence>
<dbReference type="SUPFAM" id="SSF81901">
    <property type="entry name" value="HCP-like"/>
    <property type="match status" value="2"/>
</dbReference>
<protein>
    <recommendedName>
        <fullName evidence="5">HCP-like protein</fullName>
    </recommendedName>
</protein>
<dbReference type="PANTHER" id="PTHR46430:SF2">
    <property type="entry name" value="CHITIN SYNTHASE REGULATORY FACTOR 4"/>
    <property type="match status" value="1"/>
</dbReference>
<dbReference type="Pfam" id="PF08238">
    <property type="entry name" value="Sel1"/>
    <property type="match status" value="6"/>
</dbReference>
<sequence length="452" mass="49768">MGERASRSSTSIGASSAASVAAAAGLPLPGVPYGGGGGSIYEQQRPRRGSSASLQSLRNSAGARASITLSHGGDAALNLYRETAKRTNDPNLQWEFAKYLLECAEKDDGHAANAADEPMVHAGQRSLRDEAIYWINKLARASHPEACVVKARWHQLGRYGMVQSEDKAAALYTTASKQNHPRASYRLGEIYERRRGIAKAVQYYNRASLQNDALANLRLGKAHLTGELKLARDYNMALRFLRRASDAATMADKESHEAPFLLAQLIGDLHPQIRLPPEMLAHDPSGAFEQFQRAAEFGHTAAMFELAYAYEYACLGLEMAEPDLSIQWYRRAAEHGHSDAMVGLSGWYLTGLEGILTPDDALAFDWCYRAAAQHHLPKAEYALGYYYEVGIGVPSNINEAMRWYEIAASHGSRDARFRLSKVDGTGATKLRKSEYGTVKLKKHKKGRECTVM</sequence>
<dbReference type="SMART" id="SM00671">
    <property type="entry name" value="SEL1"/>
    <property type="match status" value="6"/>
</dbReference>
<organism evidence="3 4">
    <name type="scientific">Syncephalis pseudoplumigaleata</name>
    <dbReference type="NCBI Taxonomy" id="1712513"/>
    <lineage>
        <taxon>Eukaryota</taxon>
        <taxon>Fungi</taxon>
        <taxon>Fungi incertae sedis</taxon>
        <taxon>Zoopagomycota</taxon>
        <taxon>Zoopagomycotina</taxon>
        <taxon>Zoopagomycetes</taxon>
        <taxon>Zoopagales</taxon>
        <taxon>Piptocephalidaceae</taxon>
        <taxon>Syncephalis</taxon>
    </lineage>
</organism>
<dbReference type="EMBL" id="KZ989540">
    <property type="protein sequence ID" value="RKP26016.1"/>
    <property type="molecule type" value="Genomic_DNA"/>
</dbReference>
<gene>
    <name evidence="3" type="ORF">SYNPS1DRAFT_14817</name>
</gene>
<evidence type="ECO:0008006" key="5">
    <source>
        <dbReference type="Google" id="ProtNLM"/>
    </source>
</evidence>
<accession>A0A4P9Z0S4</accession>
<dbReference type="OrthoDB" id="272077at2759"/>